<dbReference type="GO" id="GO:0032259">
    <property type="term" value="P:methylation"/>
    <property type="evidence" value="ECO:0007669"/>
    <property type="project" value="UniProtKB-KW"/>
</dbReference>
<feature type="region of interest" description="Disordered" evidence="5">
    <location>
        <begin position="798"/>
        <end position="822"/>
    </location>
</feature>
<keyword evidence="3" id="KW-0808">Transferase</keyword>
<evidence type="ECO:0000256" key="4">
    <source>
        <dbReference type="ARBA" id="ARBA00022691"/>
    </source>
</evidence>
<dbReference type="Gene3D" id="3.40.50.150">
    <property type="entry name" value="Vaccinia Virus protein VP39"/>
    <property type="match status" value="2"/>
</dbReference>
<keyword evidence="4" id="KW-0949">S-adenosyl-L-methionine</keyword>
<evidence type="ECO:0000259" key="6">
    <source>
        <dbReference type="Pfam" id="PF01555"/>
    </source>
</evidence>
<reference evidence="7" key="1">
    <citation type="submission" date="2020-07" db="EMBL/GenBank/DDBJ databases">
        <title>Huge and variable diversity of episymbiotic CPR bacteria and DPANN archaea in groundwater ecosystems.</title>
        <authorList>
            <person name="He C.Y."/>
            <person name="Keren R."/>
            <person name="Whittaker M."/>
            <person name="Farag I.F."/>
            <person name="Doudna J."/>
            <person name="Cate J.H.D."/>
            <person name="Banfield J.F."/>
        </authorList>
    </citation>
    <scope>NUCLEOTIDE SEQUENCE</scope>
    <source>
        <strain evidence="7">NC_groundwater_1520_Pr4_B-0.1um_53_5</strain>
    </source>
</reference>
<comment type="similarity">
    <text evidence="1">Belongs to the N(4)/N(6)-methyltransferase family.</text>
</comment>
<evidence type="ECO:0000256" key="5">
    <source>
        <dbReference type="SAM" id="MobiDB-lite"/>
    </source>
</evidence>
<dbReference type="PROSITE" id="PS00092">
    <property type="entry name" value="N6_MTASE"/>
    <property type="match status" value="1"/>
</dbReference>
<protein>
    <recommendedName>
        <fullName evidence="6">DNA methylase N-4/N-6 domain-containing protein</fullName>
    </recommendedName>
</protein>
<dbReference type="Pfam" id="PF01555">
    <property type="entry name" value="N6_N4_Mtase"/>
    <property type="match status" value="2"/>
</dbReference>
<sequence length="822" mass="95823">MSKEIKRQFKNIDFAMVARPHTPMYLIHKYWARKPHNVVSEYIKNYTKPGEVVLDPFCGSGPTPIEAIKLGRKAVGFDLNPMANFITRMTATPVDINKVDEIYKDITKKCKKEVEALYKTKCKKCGDYSEIICTHWKGTIPLKIFYNCQKCNRKAEKKADDEDITLNKKIERMKIPFWYPKNKLYYNGNAFLKKEKSETIIDLFTRRNLIALSIIFNSLSKIEDKKIQNVFKLAFTSLSHLASKLTPVRPTRQMSSFWAMHSFWVPPIFMETNVWQLFDSAINGPQGIISGKKDSNKKIQLFKEAKKFGELEDDANIFLKKHNALQLTEALPKNSVDYVFTDPPYGGAIQYFELSTLWASWLRYELDYGDEITVNKNQQKDFAYYHKMLRKSFKEIYQVLKPGKYMTVTFHSTDIAVWNSIIKAVVMVGFDLEKIIYQPPARPSAKGLLQPYGSAVGDYYIRFQKPEKDSLQTEKEIDMNTYEMDVVDSARRILYERSEPTIYQHILNGIMADLQGGRNVPVGAKNIDQVLKDHIGQEFELVPVKDDKGKTIGQKWWLKNIEVSTFNQPTLSDRVERKIIEVLYHNVKVSFDDILQAIFIEFPNALTPETQNVRALLEEYATPSKDGNWMLKPSVRVRESEHSEMIYYLARLGEKAKYDVWIGQREQGEAYGKTKLSTLIVNKPHLWRFTQNAERVKQIDVIWHDRGRVQYEFEVENSTAITEAIVRGANIQGRNIKRIIVIPEEREGLLHRKLKEPLLGENIKKFNWKFIFYGELKKYFEQNRKKDKPDLEALEGLLKMPREAQPKEKQTEMNFEEETEQV</sequence>
<dbReference type="InterPro" id="IPR002295">
    <property type="entry name" value="N4/N6-MTase_EcoPI_Mod-like"/>
</dbReference>
<evidence type="ECO:0000313" key="8">
    <source>
        <dbReference type="Proteomes" id="UP000736328"/>
    </source>
</evidence>
<feature type="domain" description="DNA methylase N-4/N-6" evidence="6">
    <location>
        <begin position="28"/>
        <end position="81"/>
    </location>
</feature>
<dbReference type="Proteomes" id="UP000736328">
    <property type="component" value="Unassembled WGS sequence"/>
</dbReference>
<feature type="compositionally biased region" description="Basic and acidic residues" evidence="5">
    <location>
        <begin position="800"/>
        <end position="811"/>
    </location>
</feature>
<organism evidence="7 8">
    <name type="scientific">candidate division TA06 bacterium</name>
    <dbReference type="NCBI Taxonomy" id="2250710"/>
    <lineage>
        <taxon>Bacteria</taxon>
        <taxon>Bacteria division TA06</taxon>
    </lineage>
</organism>
<gene>
    <name evidence="7" type="ORF">HY768_08105</name>
</gene>
<evidence type="ECO:0000256" key="2">
    <source>
        <dbReference type="ARBA" id="ARBA00022603"/>
    </source>
</evidence>
<dbReference type="InterPro" id="IPR029063">
    <property type="entry name" value="SAM-dependent_MTases_sf"/>
</dbReference>
<dbReference type="PRINTS" id="PR00506">
    <property type="entry name" value="D21N6MTFRASE"/>
</dbReference>
<dbReference type="InterPro" id="IPR002052">
    <property type="entry name" value="DNA_methylase_N6_adenine_CS"/>
</dbReference>
<dbReference type="EMBL" id="JACQXR010000107">
    <property type="protein sequence ID" value="MBI4727168.1"/>
    <property type="molecule type" value="Genomic_DNA"/>
</dbReference>
<dbReference type="InterPro" id="IPR002941">
    <property type="entry name" value="DNA_methylase_N4/N6"/>
</dbReference>
<accession>A0A933IBY6</accession>
<evidence type="ECO:0000256" key="1">
    <source>
        <dbReference type="ARBA" id="ARBA00006594"/>
    </source>
</evidence>
<dbReference type="PROSITE" id="PS01261">
    <property type="entry name" value="UPF0020"/>
    <property type="match status" value="1"/>
</dbReference>
<evidence type="ECO:0000313" key="7">
    <source>
        <dbReference type="EMBL" id="MBI4727168.1"/>
    </source>
</evidence>
<name>A0A933IBY6_UNCT6</name>
<dbReference type="GO" id="GO:0008170">
    <property type="term" value="F:N-methyltransferase activity"/>
    <property type="evidence" value="ECO:0007669"/>
    <property type="project" value="InterPro"/>
</dbReference>
<dbReference type="SUPFAM" id="SSF53335">
    <property type="entry name" value="S-adenosyl-L-methionine-dependent methyltransferases"/>
    <property type="match status" value="2"/>
</dbReference>
<proteinExistence type="inferred from homology"/>
<comment type="caution">
    <text evidence="7">The sequence shown here is derived from an EMBL/GenBank/DDBJ whole genome shotgun (WGS) entry which is preliminary data.</text>
</comment>
<keyword evidence="2" id="KW-0489">Methyltransferase</keyword>
<dbReference type="GO" id="GO:0003677">
    <property type="term" value="F:DNA binding"/>
    <property type="evidence" value="ECO:0007669"/>
    <property type="project" value="InterPro"/>
</dbReference>
<dbReference type="InterPro" id="IPR053943">
    <property type="entry name" value="RlmKL-like_Mtase_CS"/>
</dbReference>
<evidence type="ECO:0000256" key="3">
    <source>
        <dbReference type="ARBA" id="ARBA00022679"/>
    </source>
</evidence>
<dbReference type="AlphaFoldDB" id="A0A933IBY6"/>
<feature type="domain" description="DNA methylase N-4/N-6" evidence="6">
    <location>
        <begin position="336"/>
        <end position="556"/>
    </location>
</feature>